<reference evidence="5 6" key="1">
    <citation type="submission" date="2016-06" db="EMBL/GenBank/DDBJ databases">
        <title>Complete genome sequence of a deep-branching marine Gamma Proteobacterium Woeseia oceani type strain XK5.</title>
        <authorList>
            <person name="Mu D."/>
            <person name="Du Z."/>
        </authorList>
    </citation>
    <scope>NUCLEOTIDE SEQUENCE [LARGE SCALE GENOMIC DNA]</scope>
    <source>
        <strain evidence="5 6">XK5</strain>
    </source>
</reference>
<dbReference type="InterPro" id="IPR013320">
    <property type="entry name" value="ConA-like_dom_sf"/>
</dbReference>
<accession>A0A193LHV1</accession>
<organism evidence="5 6">
    <name type="scientific">Woeseia oceani</name>
    <dbReference type="NCBI Taxonomy" id="1548547"/>
    <lineage>
        <taxon>Bacteria</taxon>
        <taxon>Pseudomonadati</taxon>
        <taxon>Pseudomonadota</taxon>
        <taxon>Gammaproteobacteria</taxon>
        <taxon>Woeseiales</taxon>
        <taxon>Woeseiaceae</taxon>
        <taxon>Woeseia</taxon>
    </lineage>
</organism>
<feature type="chain" id="PRO_5008260243" description="LamG-like jellyroll fold domain-containing protein" evidence="3">
    <location>
        <begin position="29"/>
        <end position="1240"/>
    </location>
</feature>
<feature type="signal peptide" evidence="3">
    <location>
        <begin position="1"/>
        <end position="28"/>
    </location>
</feature>
<dbReference type="Pfam" id="PF20419">
    <property type="entry name" value="DUF6701"/>
    <property type="match status" value="1"/>
</dbReference>
<evidence type="ECO:0000259" key="4">
    <source>
        <dbReference type="SMART" id="SM00560"/>
    </source>
</evidence>
<proteinExistence type="predicted"/>
<dbReference type="EMBL" id="CP016268">
    <property type="protein sequence ID" value="ANO52090.1"/>
    <property type="molecule type" value="Genomic_DNA"/>
</dbReference>
<name>A0A193LHV1_9GAMM</name>
<evidence type="ECO:0000313" key="6">
    <source>
        <dbReference type="Proteomes" id="UP000092695"/>
    </source>
</evidence>
<dbReference type="Gene3D" id="2.60.120.200">
    <property type="match status" value="1"/>
</dbReference>
<keyword evidence="6" id="KW-1185">Reference proteome</keyword>
<keyword evidence="1 3" id="KW-0732">Signal</keyword>
<evidence type="ECO:0000256" key="2">
    <source>
        <dbReference type="ARBA" id="ARBA00023157"/>
    </source>
</evidence>
<dbReference type="SUPFAM" id="SSF49899">
    <property type="entry name" value="Concanavalin A-like lectins/glucanases"/>
    <property type="match status" value="1"/>
</dbReference>
<dbReference type="Pfam" id="PF13385">
    <property type="entry name" value="Laminin_G_3"/>
    <property type="match status" value="1"/>
</dbReference>
<protein>
    <recommendedName>
        <fullName evidence="4">LamG-like jellyroll fold domain-containing protein</fullName>
    </recommendedName>
</protein>
<gene>
    <name evidence="5" type="ORF">BA177_13570</name>
</gene>
<evidence type="ECO:0000256" key="1">
    <source>
        <dbReference type="ARBA" id="ARBA00022729"/>
    </source>
</evidence>
<dbReference type="InterPro" id="IPR006558">
    <property type="entry name" value="LamG-like"/>
</dbReference>
<feature type="domain" description="LamG-like jellyroll fold" evidence="4">
    <location>
        <begin position="377"/>
        <end position="518"/>
    </location>
</feature>
<evidence type="ECO:0000313" key="5">
    <source>
        <dbReference type="EMBL" id="ANO52090.1"/>
    </source>
</evidence>
<dbReference type="OrthoDB" id="9790247at2"/>
<keyword evidence="2" id="KW-1015">Disulfide bond</keyword>
<dbReference type="AlphaFoldDB" id="A0A193LHV1"/>
<dbReference type="SMART" id="SM00560">
    <property type="entry name" value="LamGL"/>
    <property type="match status" value="1"/>
</dbReference>
<sequence length="1240" mass="129011">MRGFHCICRLAAQGLLVLVLITANEAFAQSAPVCTTTTVGTEEFFGISGSTDNNVIGVGDNGNIYRYNGSSWSAMNSGTGNDLNDVEVVNAATAFAVGDGGVALQLVGGAWVDRSGFTSRDLFGVWAASATEAYAVGDRGEIWLYNGVSWSDLSGAAGTDNRDLEDIWGDANFIYAMSDRGELYIYNRTTGTWAGREDSCRSGNNFTDVWGDDSGNVYLVRRQDIYRYSGGSCQVIASSSQFMSGLYGNGSQINAGGANGQVLYFDGSSWNQSTEASSDIYDVWVSPDGTAYYGGDNAEITRCAVAQPNIVADWPMDDCTLGFNGSTVLDVGPNGLNGTTQGGVDVEANGQLCSAAGLNGSSAYVRVADTAALDFADAMSLAVWVRHNGGLSDWQAILAKGDNSYRLHLNGGCEIADNLPGNTRYGFTLGLNGGCGGADLNSNVVPTPGVWYHVAATYDRSVMRIYINGNLVNSANYTAAINNSSYDLFIGENSQNRGRYWNGDIDELTFWDGAISATEVAAHMNRTRPCVSCASAEFVINHDNNGLHCVAETIEVSVVDSIAGLPRLDYMAEVTLDTQTGNGSWTLVSGAGVLTDATPDDGIATYQWALNDPNVVFALSYPQGASVFDIDVYQSSDSGIRDTDAEGLMTFSASGFSVTAGPLSNPPPATIAAFTAAQTAAVDFPVYLTAYGQTPTDPVCGVIESYDGTRNLQVWYDYVNPVAGSIAPSVDGIAAATSEASAGTQSVVFNNGQAVVSARYKDAGRIRLNFNDDNVADPNLPNGIRGATGAFVVRPYTFVLSGVQDPGGNPNPAAADAGGAPFVAAGTPFTVSVSAQDADGDVTPNYGQETAAETVTLTTTLLSPLGGNNPAINFATGFGAFVGGTATGTDFSWPEVGIISLTPEVGDGDYLGAGNVVGTPSANVGRFIPDHFNAATNVPEFATACTSGAFSYIGQNFVYVTPPVITVTAVAADDTPTVNYTGAYFRLQNSSLDGRSYVAAAGNLDTGNLPDPAVDPLIAAIGGGQATLTFGVGTGLAFVKGVPEAPFDADISLSIDVFDTDGVAAQTNAVTFPDMAFNAGNEMRYGRVRLLSAVGSELVNLQVPMLAEYFADAATGFIANTDDSCTSDLTLSLGGFSGNLGANETCAIENGSPGDSGIACAAAGPAGLRYREPPLGGDFNLNLLAPGSGNDGSTTVTADVPAWLRFDWNAAIPGLENPAGTATFGIYRGEDRRIYTREIY</sequence>
<dbReference type="InterPro" id="IPR046524">
    <property type="entry name" value="DUF6701"/>
</dbReference>
<dbReference type="KEGG" id="woc:BA177_13570"/>
<evidence type="ECO:0000256" key="3">
    <source>
        <dbReference type="SAM" id="SignalP"/>
    </source>
</evidence>
<dbReference type="Proteomes" id="UP000092695">
    <property type="component" value="Chromosome"/>
</dbReference>
<dbReference type="STRING" id="1548547.BA177_13570"/>